<name>A0ABN9XYR6_9DINO</name>
<reference evidence="3" key="1">
    <citation type="submission" date="2023-10" db="EMBL/GenBank/DDBJ databases">
        <authorList>
            <person name="Chen Y."/>
            <person name="Shah S."/>
            <person name="Dougan E. K."/>
            <person name="Thang M."/>
            <person name="Chan C."/>
        </authorList>
    </citation>
    <scope>NUCLEOTIDE SEQUENCE [LARGE SCALE GENOMIC DNA]</scope>
</reference>
<feature type="region of interest" description="Disordered" evidence="1">
    <location>
        <begin position="1"/>
        <end position="23"/>
    </location>
</feature>
<evidence type="ECO:0000256" key="2">
    <source>
        <dbReference type="SAM" id="Phobius"/>
    </source>
</evidence>
<keyword evidence="2" id="KW-0472">Membrane</keyword>
<keyword evidence="2" id="KW-0812">Transmembrane</keyword>
<accession>A0ABN9XYR6</accession>
<evidence type="ECO:0000313" key="4">
    <source>
        <dbReference type="Proteomes" id="UP001189429"/>
    </source>
</evidence>
<proteinExistence type="predicted"/>
<comment type="caution">
    <text evidence="3">The sequence shown here is derived from an EMBL/GenBank/DDBJ whole genome shotgun (WGS) entry which is preliminary data.</text>
</comment>
<feature type="compositionally biased region" description="Low complexity" evidence="1">
    <location>
        <begin position="1"/>
        <end position="17"/>
    </location>
</feature>
<sequence>MEPGAAGPRALRPPGGRSIAGPRRAWRQRCCEAPPSWLATAADSPRGWRAPCSWPSRRPSGMPRLVGLRLLTALAMMPCEKAMLIFPIVGYFVVYTVIGIRLFPLLVMLILGLMSATEGPSRRFARRRWRSLLGRSPPLPCCPRRLPQMLVSLEVLVPALADFSARGSRLTM</sequence>
<dbReference type="Proteomes" id="UP001189429">
    <property type="component" value="Unassembled WGS sequence"/>
</dbReference>
<evidence type="ECO:0000256" key="1">
    <source>
        <dbReference type="SAM" id="MobiDB-lite"/>
    </source>
</evidence>
<keyword evidence="4" id="KW-1185">Reference proteome</keyword>
<organism evidence="3 4">
    <name type="scientific">Prorocentrum cordatum</name>
    <dbReference type="NCBI Taxonomy" id="2364126"/>
    <lineage>
        <taxon>Eukaryota</taxon>
        <taxon>Sar</taxon>
        <taxon>Alveolata</taxon>
        <taxon>Dinophyceae</taxon>
        <taxon>Prorocentrales</taxon>
        <taxon>Prorocentraceae</taxon>
        <taxon>Prorocentrum</taxon>
    </lineage>
</organism>
<gene>
    <name evidence="3" type="ORF">PCOR1329_LOCUS81003</name>
</gene>
<dbReference type="EMBL" id="CAUYUJ010021524">
    <property type="protein sequence ID" value="CAK0905255.1"/>
    <property type="molecule type" value="Genomic_DNA"/>
</dbReference>
<feature type="transmembrane region" description="Helical" evidence="2">
    <location>
        <begin position="92"/>
        <end position="117"/>
    </location>
</feature>
<keyword evidence="2" id="KW-1133">Transmembrane helix</keyword>
<protein>
    <submittedName>
        <fullName evidence="3">Uncharacterized protein</fullName>
    </submittedName>
</protein>
<evidence type="ECO:0000313" key="3">
    <source>
        <dbReference type="EMBL" id="CAK0905255.1"/>
    </source>
</evidence>